<sequence length="319" mass="35019">MSRTICITSADGQTGHLVAELLLEQFSTEFKQLCCLALNPDKCEDLKRLGAQVIPHKPKDRDGLVHALKSTGADTIFLIPPAHKNKLSLAKEMIDATYEAGIKNTVLLSAAGADLAEEKKQHQLRQFIHIEAEAMKLRYLPDTEAGTSQCIIRAGFYAENLLLCDKDVKKNSKLRLPIGDTHSFAPIALGDIAKAAASVLVSQGPHGLDDKFRGQLVVLTGPMMVNGPELAAVASEAGLNIGFSDISENEAKQILEDTDVDAAELQYLLEYYSLVREGKTNYVSTLAFTPITGELPTLPLEFFHQYDATFKPKKRRLRE</sequence>
<reference evidence="1" key="1">
    <citation type="journal article" date="2021" name="New Phytol.">
        <title>Evolutionary innovations through gain and loss of genes in the ectomycorrhizal Boletales.</title>
        <authorList>
            <person name="Wu G."/>
            <person name="Miyauchi S."/>
            <person name="Morin E."/>
            <person name="Kuo A."/>
            <person name="Drula E."/>
            <person name="Varga T."/>
            <person name="Kohler A."/>
            <person name="Feng B."/>
            <person name="Cao Y."/>
            <person name="Lipzen A."/>
            <person name="Daum C."/>
            <person name="Hundley H."/>
            <person name="Pangilinan J."/>
            <person name="Johnson J."/>
            <person name="Barry K."/>
            <person name="LaButti K."/>
            <person name="Ng V."/>
            <person name="Ahrendt S."/>
            <person name="Min B."/>
            <person name="Choi I.G."/>
            <person name="Park H."/>
            <person name="Plett J.M."/>
            <person name="Magnuson J."/>
            <person name="Spatafora J.W."/>
            <person name="Nagy L.G."/>
            <person name="Henrissat B."/>
            <person name="Grigoriev I.V."/>
            <person name="Yang Z.L."/>
            <person name="Xu J."/>
            <person name="Martin F.M."/>
        </authorList>
    </citation>
    <scope>NUCLEOTIDE SEQUENCE</scope>
    <source>
        <strain evidence="1">KUC20120723A-06</strain>
    </source>
</reference>
<dbReference type="Proteomes" id="UP000790709">
    <property type="component" value="Unassembled WGS sequence"/>
</dbReference>
<accession>A0ACB8BMH2</accession>
<organism evidence="1 2">
    <name type="scientific">Leucogyrophana mollusca</name>
    <dbReference type="NCBI Taxonomy" id="85980"/>
    <lineage>
        <taxon>Eukaryota</taxon>
        <taxon>Fungi</taxon>
        <taxon>Dikarya</taxon>
        <taxon>Basidiomycota</taxon>
        <taxon>Agaricomycotina</taxon>
        <taxon>Agaricomycetes</taxon>
        <taxon>Agaricomycetidae</taxon>
        <taxon>Boletales</taxon>
        <taxon>Boletales incertae sedis</taxon>
        <taxon>Leucogyrophana</taxon>
    </lineage>
</organism>
<protein>
    <submittedName>
        <fullName evidence="1">NAD(P)-binding protein</fullName>
    </submittedName>
</protein>
<name>A0ACB8BMH2_9AGAM</name>
<keyword evidence="2" id="KW-1185">Reference proteome</keyword>
<evidence type="ECO:0000313" key="2">
    <source>
        <dbReference type="Proteomes" id="UP000790709"/>
    </source>
</evidence>
<evidence type="ECO:0000313" key="1">
    <source>
        <dbReference type="EMBL" id="KAH7926696.1"/>
    </source>
</evidence>
<gene>
    <name evidence="1" type="ORF">BV22DRAFT_1127938</name>
</gene>
<comment type="caution">
    <text evidence="1">The sequence shown here is derived from an EMBL/GenBank/DDBJ whole genome shotgun (WGS) entry which is preliminary data.</text>
</comment>
<dbReference type="EMBL" id="MU266378">
    <property type="protein sequence ID" value="KAH7926696.1"/>
    <property type="molecule type" value="Genomic_DNA"/>
</dbReference>
<proteinExistence type="predicted"/>